<comment type="caution">
    <text evidence="3">The sequence shown here is derived from an EMBL/GenBank/DDBJ whole genome shotgun (WGS) entry which is preliminary data.</text>
</comment>
<dbReference type="InterPro" id="IPR057670">
    <property type="entry name" value="SH3_retrovirus"/>
</dbReference>
<evidence type="ECO:0000259" key="2">
    <source>
        <dbReference type="Pfam" id="PF25597"/>
    </source>
</evidence>
<sequence>MVCLKERTDNCLKLSAHSYWICLFPIIFGDHVSTVSVSELPPKWCVACVHVYSHQQSKLDPYALRCVFIGCSSTQKGYKCYNLPTQKDERGSELEALGLENFGLELENDVFKDTALGKEMTSHTEESDRSPISEDETCGLYEETTGRPLEHDQSPISRDEAGALDIETTGCIQTSDQSPIYENNDSDSYMDEFNSITTNPPSCPASALSYS</sequence>
<dbReference type="Pfam" id="PF25597">
    <property type="entry name" value="SH3_retrovirus"/>
    <property type="match status" value="1"/>
</dbReference>
<accession>A0AAD4Z6W5</accession>
<feature type="compositionally biased region" description="Polar residues" evidence="1">
    <location>
        <begin position="170"/>
        <end position="183"/>
    </location>
</feature>
<dbReference type="AlphaFoldDB" id="A0AAD4Z6W5"/>
<keyword evidence="4" id="KW-1185">Reference proteome</keyword>
<evidence type="ECO:0000256" key="1">
    <source>
        <dbReference type="SAM" id="MobiDB-lite"/>
    </source>
</evidence>
<dbReference type="EMBL" id="JAJFAZ020000004">
    <property type="protein sequence ID" value="KAI5335125.1"/>
    <property type="molecule type" value="Genomic_DNA"/>
</dbReference>
<gene>
    <name evidence="3" type="ORF">L3X38_025258</name>
</gene>
<dbReference type="Proteomes" id="UP001054821">
    <property type="component" value="Chromosome 4"/>
</dbReference>
<evidence type="ECO:0000313" key="3">
    <source>
        <dbReference type="EMBL" id="KAI5335125.1"/>
    </source>
</evidence>
<reference evidence="3 4" key="1">
    <citation type="journal article" date="2022" name="G3 (Bethesda)">
        <title>Whole-genome sequence and methylome profiling of the almond [Prunus dulcis (Mill.) D.A. Webb] cultivar 'Nonpareil'.</title>
        <authorList>
            <person name="D'Amico-Willman K.M."/>
            <person name="Ouma W.Z."/>
            <person name="Meulia T."/>
            <person name="Sideli G.M."/>
            <person name="Gradziel T.M."/>
            <person name="Fresnedo-Ramirez J."/>
        </authorList>
    </citation>
    <scope>NUCLEOTIDE SEQUENCE [LARGE SCALE GENOMIC DNA]</scope>
    <source>
        <strain evidence="3">Clone GOH B32 T37-40</strain>
    </source>
</reference>
<feature type="domain" description="Retroviral polymerase SH3-like" evidence="2">
    <location>
        <begin position="45"/>
        <end position="87"/>
    </location>
</feature>
<feature type="region of interest" description="Disordered" evidence="1">
    <location>
        <begin position="168"/>
        <end position="211"/>
    </location>
</feature>
<protein>
    <recommendedName>
        <fullName evidence="2">Retroviral polymerase SH3-like domain-containing protein</fullName>
    </recommendedName>
</protein>
<proteinExistence type="predicted"/>
<evidence type="ECO:0000313" key="4">
    <source>
        <dbReference type="Proteomes" id="UP001054821"/>
    </source>
</evidence>
<name>A0AAD4Z6W5_PRUDU</name>
<organism evidence="3 4">
    <name type="scientific">Prunus dulcis</name>
    <name type="common">Almond</name>
    <name type="synonym">Amygdalus dulcis</name>
    <dbReference type="NCBI Taxonomy" id="3755"/>
    <lineage>
        <taxon>Eukaryota</taxon>
        <taxon>Viridiplantae</taxon>
        <taxon>Streptophyta</taxon>
        <taxon>Embryophyta</taxon>
        <taxon>Tracheophyta</taxon>
        <taxon>Spermatophyta</taxon>
        <taxon>Magnoliopsida</taxon>
        <taxon>eudicotyledons</taxon>
        <taxon>Gunneridae</taxon>
        <taxon>Pentapetalae</taxon>
        <taxon>rosids</taxon>
        <taxon>fabids</taxon>
        <taxon>Rosales</taxon>
        <taxon>Rosaceae</taxon>
        <taxon>Amygdaloideae</taxon>
        <taxon>Amygdaleae</taxon>
        <taxon>Prunus</taxon>
    </lineage>
</organism>